<dbReference type="RefSeq" id="WP_120681173.1">
    <property type="nucleotide sequence ID" value="NZ_RBAL01000010.1"/>
</dbReference>
<dbReference type="NCBIfam" id="NF041121">
    <property type="entry name" value="SAV_2336_NTERM"/>
    <property type="match status" value="1"/>
</dbReference>
<feature type="compositionally biased region" description="Basic and acidic residues" evidence="1">
    <location>
        <begin position="86"/>
        <end position="95"/>
    </location>
</feature>
<dbReference type="Gene3D" id="1.25.40.10">
    <property type="entry name" value="Tetratricopeptide repeat domain"/>
    <property type="match status" value="1"/>
</dbReference>
<evidence type="ECO:0000313" key="2">
    <source>
        <dbReference type="EMBL" id="RKN40457.1"/>
    </source>
</evidence>
<proteinExistence type="predicted"/>
<feature type="region of interest" description="Disordered" evidence="1">
    <location>
        <begin position="1096"/>
        <end position="1115"/>
    </location>
</feature>
<dbReference type="InterPro" id="IPR047738">
    <property type="entry name" value="SAV_2336-like_N"/>
</dbReference>
<name>A0A3A9YYX3_9ACTN</name>
<accession>A0A3A9YYX3</accession>
<dbReference type="AlphaFoldDB" id="A0A3A9YYX3"/>
<sequence>MSEPAARQRTRLAGLIRALRESGLDPDRTGLADALWLAQYSTPTAPPPARAGRAAAPEPRPEQEPGAAPGHRPGRRQEPAAGPARLDGRAPRAGDDTVMLYADPASAPGGAPGGAGEPPRDALRVGVPEARSLPSLLELERALRPLQRYRPPARPPGRPGDLPIDEAATVERTARTGGLLLPAFREEPRGHTELQLLMDAASAMRVWQLMLGELAEVFRRLGAFRDIQVHYLHEAPDGSVAVSRRFDPAAAVLHPARQLRDPTGRRLTVVVSDCTGPLWRSGAAHRLLHSLARHAPVAVVQPLPQRLWARTRLPVGHGLLLREEGPAASARLRFVAEEFGYPPARPPGAVPVPVLPPTPGALGAWAGLLAGPGAGPVPAAVGWVRADQPPAAARRAPGGPRTPAALVARFRAQASPGAAQLAVYLAAGPLFLPVMQLIQRTMLPDSGPAELSEVLLSGLVRRLEGSAGDGLWYAFAEGVHDELLADLGHDEAILVLKHCSGYVEQRFGRTGPNFPALALAELTGGERLAPEAAEAASGPLGEPAEGIGWPTGEPSAPPGSQEWAQQRLRQPFAQVTAKVLRRFLREPPARRTGPPGVQPPSRTVQQARELAELFATEGKVQHQLDAVRLLRDAADRQRAAGRGTDPELWSELAEQQLRLWRVQGDAELLAAARTAASTAATHPGSVRARSVLARVLHAAAGERRALGDTGEALRLLRQADREFAAVSATPGLAPDAALALTLERVEVLAEQWRLSGDTGLLQESVGTVEAVADAWPRGRPQPSGLPLAHGRALLRLAGAAQATERARVYAEQAARSLRAGCEALAREAAQPRARVAALLDLVDALLLTERDFEAAAEPIAQARWLTEDQELRAACAARSGRLARRRYETSGDPAELLAAAEHFEQASRSVSRDRAEYSDLIEEWGAALLVRASLPDGGRYVSRAVRVLRDCRMETPGGHPRLALRLLMLGQALVARYRQAGDLVDLREAEHLFTTATHSAREARTGARAWFELGETHRRAYRHTHRPERLDQAADAYRRAVAAAAEDGAPEEAGEEILRLSARAHHQWGVVLEEASRPRAAGEAYRSALDEWRRLPGGEEEAEPTRARLAALRAR</sequence>
<evidence type="ECO:0000313" key="3">
    <source>
        <dbReference type="Proteomes" id="UP000272474"/>
    </source>
</evidence>
<feature type="region of interest" description="Disordered" evidence="1">
    <location>
        <begin position="530"/>
        <end position="566"/>
    </location>
</feature>
<dbReference type="OrthoDB" id="4495511at2"/>
<dbReference type="Proteomes" id="UP000272474">
    <property type="component" value="Unassembled WGS sequence"/>
</dbReference>
<feature type="region of interest" description="Disordered" evidence="1">
    <location>
        <begin position="41"/>
        <end position="122"/>
    </location>
</feature>
<organism evidence="2 3">
    <name type="scientific">Streptomyces hoynatensis</name>
    <dbReference type="NCBI Taxonomy" id="1141874"/>
    <lineage>
        <taxon>Bacteria</taxon>
        <taxon>Bacillati</taxon>
        <taxon>Actinomycetota</taxon>
        <taxon>Actinomycetes</taxon>
        <taxon>Kitasatosporales</taxon>
        <taxon>Streptomycetaceae</taxon>
        <taxon>Streptomyces</taxon>
    </lineage>
</organism>
<keyword evidence="3" id="KW-1185">Reference proteome</keyword>
<comment type="caution">
    <text evidence="2">The sequence shown here is derived from an EMBL/GenBank/DDBJ whole genome shotgun (WGS) entry which is preliminary data.</text>
</comment>
<evidence type="ECO:0000256" key="1">
    <source>
        <dbReference type="SAM" id="MobiDB-lite"/>
    </source>
</evidence>
<dbReference type="EMBL" id="RBAL01000010">
    <property type="protein sequence ID" value="RKN40457.1"/>
    <property type="molecule type" value="Genomic_DNA"/>
</dbReference>
<gene>
    <name evidence="2" type="ORF">D7294_18625</name>
</gene>
<dbReference type="InterPro" id="IPR011990">
    <property type="entry name" value="TPR-like_helical_dom_sf"/>
</dbReference>
<evidence type="ECO:0008006" key="4">
    <source>
        <dbReference type="Google" id="ProtNLM"/>
    </source>
</evidence>
<reference evidence="2 3" key="1">
    <citation type="journal article" date="2014" name="Int. J. Syst. Evol. Microbiol.">
        <title>Streptomyces hoynatensis sp. nov., isolated from deep marine sediment.</title>
        <authorList>
            <person name="Veyisoglu A."/>
            <person name="Sahin N."/>
        </authorList>
    </citation>
    <scope>NUCLEOTIDE SEQUENCE [LARGE SCALE GENOMIC DNA]</scope>
    <source>
        <strain evidence="2 3">KCTC 29097</strain>
    </source>
</reference>
<protein>
    <recommendedName>
        <fullName evidence="4">Tetratricopeptide repeat protein</fullName>
    </recommendedName>
</protein>